<dbReference type="GO" id="GO:0002693">
    <property type="term" value="P:positive regulation of cellular extravasation"/>
    <property type="evidence" value="ECO:0007669"/>
    <property type="project" value="TreeGrafter"/>
</dbReference>
<evidence type="ECO:0000313" key="3">
    <source>
        <dbReference type="Ensembl" id="ENSTNIP00000001499.1"/>
    </source>
</evidence>
<keyword evidence="2" id="KW-0812">Transmembrane</keyword>
<evidence type="ECO:0000256" key="2">
    <source>
        <dbReference type="SAM" id="Phobius"/>
    </source>
</evidence>
<feature type="coiled-coil region" evidence="1">
    <location>
        <begin position="167"/>
        <end position="219"/>
    </location>
</feature>
<dbReference type="InParanoid" id="H3BZT3"/>
<dbReference type="STRING" id="99883.ENSTNIP00000001499"/>
<feature type="coiled-coil region" evidence="1">
    <location>
        <begin position="292"/>
        <end position="358"/>
    </location>
</feature>
<dbReference type="PANTHER" id="PTHR21687:SF5">
    <property type="entry name" value="PLASMALEMMA VESICLE-ASSOCIATED PROTEIN"/>
    <property type="match status" value="1"/>
</dbReference>
<proteinExistence type="predicted"/>
<dbReference type="PANTHER" id="PTHR21687">
    <property type="entry name" value="PLASMALEMMA VESICLE-ASSOCIATED PROTEIN"/>
    <property type="match status" value="1"/>
</dbReference>
<keyword evidence="2" id="KW-1133">Transmembrane helix</keyword>
<evidence type="ECO:0000313" key="4">
    <source>
        <dbReference type="Proteomes" id="UP000007303"/>
    </source>
</evidence>
<dbReference type="GeneTree" id="ENSGT00390000006166"/>
<organism evidence="3 4">
    <name type="scientific">Tetraodon nigroviridis</name>
    <name type="common">Spotted green pufferfish</name>
    <name type="synonym">Chelonodon nigroviridis</name>
    <dbReference type="NCBI Taxonomy" id="99883"/>
    <lineage>
        <taxon>Eukaryota</taxon>
        <taxon>Metazoa</taxon>
        <taxon>Chordata</taxon>
        <taxon>Craniata</taxon>
        <taxon>Vertebrata</taxon>
        <taxon>Euteleostomi</taxon>
        <taxon>Actinopterygii</taxon>
        <taxon>Neopterygii</taxon>
        <taxon>Teleostei</taxon>
        <taxon>Neoteleostei</taxon>
        <taxon>Acanthomorphata</taxon>
        <taxon>Eupercaria</taxon>
        <taxon>Tetraodontiformes</taxon>
        <taxon>Tetradontoidea</taxon>
        <taxon>Tetraodontidae</taxon>
        <taxon>Tetraodon</taxon>
    </lineage>
</organism>
<dbReference type="Ensembl" id="ENSTNIT00000002535.1">
    <property type="protein sequence ID" value="ENSTNIP00000001499.1"/>
    <property type="gene ID" value="ENSTNIG00000001308.1"/>
</dbReference>
<keyword evidence="2" id="KW-0472">Membrane</keyword>
<protein>
    <submittedName>
        <fullName evidence="3">Plasmalemma vesicle associated protein a</fullName>
    </submittedName>
</protein>
<reference evidence="3" key="3">
    <citation type="submission" date="2025-09" db="UniProtKB">
        <authorList>
            <consortium name="Ensembl"/>
        </authorList>
    </citation>
    <scope>IDENTIFICATION</scope>
</reference>
<keyword evidence="1" id="KW-0175">Coiled coil</keyword>
<accession>H3BZT3</accession>
<dbReference type="Proteomes" id="UP000007303">
    <property type="component" value="Unassembled WGS sequence"/>
</dbReference>
<dbReference type="InterPro" id="IPR009538">
    <property type="entry name" value="PV-1"/>
</dbReference>
<reference evidence="4" key="1">
    <citation type="journal article" date="2004" name="Nature">
        <title>Genome duplication in the teleost fish Tetraodon nigroviridis reveals the early vertebrate proto-karyotype.</title>
        <authorList>
            <person name="Jaillon O."/>
            <person name="Aury J.-M."/>
            <person name="Brunet F."/>
            <person name="Petit J.-L."/>
            <person name="Stange-Thomann N."/>
            <person name="Mauceli E."/>
            <person name="Bouneau L."/>
            <person name="Fischer C."/>
            <person name="Ozouf-Costaz C."/>
            <person name="Bernot A."/>
            <person name="Nicaud S."/>
            <person name="Jaffe D."/>
            <person name="Fisher S."/>
            <person name="Lutfalla G."/>
            <person name="Dossat C."/>
            <person name="Segurens B."/>
            <person name="Dasilva C."/>
            <person name="Salanoubat M."/>
            <person name="Levy M."/>
            <person name="Boudet N."/>
            <person name="Castellano S."/>
            <person name="Anthouard V."/>
            <person name="Jubin C."/>
            <person name="Castelli V."/>
            <person name="Katinka M."/>
            <person name="Vacherie B."/>
            <person name="Biemont C."/>
            <person name="Skalli Z."/>
            <person name="Cattolico L."/>
            <person name="Poulain J."/>
            <person name="De Berardinis V."/>
            <person name="Cruaud C."/>
            <person name="Duprat S."/>
            <person name="Brottier P."/>
            <person name="Coutanceau J.-P."/>
            <person name="Gouzy J."/>
            <person name="Parra G."/>
            <person name="Lardier G."/>
            <person name="Chapple C."/>
            <person name="McKernan K.J."/>
            <person name="McEwan P."/>
            <person name="Bosak S."/>
            <person name="Kellis M."/>
            <person name="Volff J.-N."/>
            <person name="Guigo R."/>
            <person name="Zody M.C."/>
            <person name="Mesirov J."/>
            <person name="Lindblad-Toh K."/>
            <person name="Birren B."/>
            <person name="Nusbaum C."/>
            <person name="Kahn D."/>
            <person name="Robinson-Rechavi M."/>
            <person name="Laudet V."/>
            <person name="Schachter V."/>
            <person name="Quetier F."/>
            <person name="Saurin W."/>
            <person name="Scarpelli C."/>
            <person name="Wincker P."/>
            <person name="Lander E.S."/>
            <person name="Weissenbach J."/>
            <person name="Roest Crollius H."/>
        </authorList>
    </citation>
    <scope>NUCLEOTIDE SEQUENCE [LARGE SCALE GENOMIC DNA]</scope>
</reference>
<reference evidence="3" key="2">
    <citation type="submission" date="2025-08" db="UniProtKB">
        <authorList>
            <consortium name="Ensembl"/>
        </authorList>
    </citation>
    <scope>IDENTIFICATION</scope>
</reference>
<feature type="transmembrane region" description="Helical" evidence="2">
    <location>
        <begin position="31"/>
        <end position="57"/>
    </location>
</feature>
<name>H3BZT3_TETNG</name>
<dbReference type="OMA" id="FYMKYFF"/>
<keyword evidence="4" id="KW-1185">Reference proteome</keyword>
<dbReference type="AlphaFoldDB" id="H3BZT3"/>
<dbReference type="HOGENOM" id="CLU_032393_0_0_1"/>
<sequence>MYTSRYSSVPKHSPTVQKKMQYPSKGKSCGYYLRIIFFFSSLIQSLIIVSLVLFLIYGNKQDSASLSRIQDLEESFSRLSIENVALKKQRTNLTTLLNTTLTEKARNDWELVRLRYYSNVSLFVLRDIDKAMQQCNTELIICKTTPFVPPGHFRQVYSGNCDCGMLVRQMKARIELLEANCTQTSQKLKREMDQIAKDRDNLNLEAIALRRDKAKHEKEAELCKKSCKTEFVQSLSGISNVTTAFLNKIDSLFSTHMPFHLTCQKQRDHLDRIQFNCTNLSREVEQKFQHYLNSVGDQVSTIQAENNRLKAENWRLLEDYRSCSQTRQGLSQQHKENINRLQEKHDQVAERLLIEKNNL</sequence>
<evidence type="ECO:0000256" key="1">
    <source>
        <dbReference type="SAM" id="Coils"/>
    </source>
</evidence>
<dbReference type="Pfam" id="PF06637">
    <property type="entry name" value="PV-1"/>
    <property type="match status" value="1"/>
</dbReference>
<dbReference type="GO" id="GO:0043114">
    <property type="term" value="P:regulation of vascular permeability"/>
    <property type="evidence" value="ECO:0007669"/>
    <property type="project" value="TreeGrafter"/>
</dbReference>